<dbReference type="RefSeq" id="WP_004944072.1">
    <property type="nucleotide sequence ID" value="NZ_KB849643.1"/>
</dbReference>
<comment type="similarity">
    <text evidence="2">Belongs to the bacterial secretin family. GSP D subfamily.</text>
</comment>
<organism evidence="16 17">
    <name type="scientific">Acinetobacter soli NIPH 2899</name>
    <dbReference type="NCBI Taxonomy" id="1217677"/>
    <lineage>
        <taxon>Bacteria</taxon>
        <taxon>Pseudomonadati</taxon>
        <taxon>Pseudomonadota</taxon>
        <taxon>Gammaproteobacteria</taxon>
        <taxon>Moraxellales</taxon>
        <taxon>Moraxellaceae</taxon>
        <taxon>Acinetobacter</taxon>
    </lineage>
</organism>
<evidence type="ECO:0000256" key="6">
    <source>
        <dbReference type="ARBA" id="ARBA00022729"/>
    </source>
</evidence>
<dbReference type="PRINTS" id="PR00811">
    <property type="entry name" value="BCTERIALGSPD"/>
</dbReference>
<dbReference type="InterPro" id="IPR049371">
    <property type="entry name" value="GspD-like_N0"/>
</dbReference>
<protein>
    <submittedName>
        <fullName evidence="16">Type II secretion system protein D</fullName>
    </submittedName>
</protein>
<dbReference type="Pfam" id="PF00263">
    <property type="entry name" value="Secretin"/>
    <property type="match status" value="1"/>
</dbReference>
<keyword evidence="4" id="KW-1134">Transmembrane beta strand</keyword>
<sequence>MALFNHRPLWALVAAAPVMAVISTSTYAQTWKINLRDADLTAFINEVADITGKNFAVDPRVRGNVTVISNKPLTRDEVYDLFLGVLNVNGVVAIPSGNTIKLVPDSNVKNAGLPYDMRNRARGDQVVTRVIWVENTNPNDLIPALRPLMPQFASLAAVPGTNALIVSDRAANIAQLETIIRNLDGTGQNDVEAITLQNSQAEEMVGLLESISSTGASKDVTGSRVRIIADARTNRILIKGDTGTRKRIRNMIETLDVPSADRLGGLKVFRLKYASAKNLAEILQGLVSGQAVNSSQSKTGSNSGSSSSTGLNSLIGGSASQSNTTGSNNATSGSSINLNSSNNANNQNSITSFNNNGVSIIADSAQNALVVKAEPQLMREIESAIQQLDIRREQVLIEAAIIEVSGDDADQLGIQWALGDLSSGIGLISFSNVGASLASIAAGYLSNGSTGAASAIASGSNGGSGATLALGNFSNSRKAYGALIQALKTNTKSNLLSTPSIVTMDNEEAYIVVGQNVPFVTGSVSTTSTGVANPYTTVERKDVGVTLKVIPHIGENGTVRLEVEQEVSAVQDKGQATDLITSKRAIKTSVLAEHGQTVVLGGLISDNRTLSRQGLPGLSSIPYVGRLFRADSNSNEKRNLLVFIHPTIVGDANDVRRISQQRYNQLYSLQLSMDKNGNFAKLPENLEQLYQQPAAPVAAIPSTPYQQVPVTTVTTPVATVRPSSPVVRKGTSYALPVQPTVNAQSLSEPEVERTKNTVTTTTLRPVS</sequence>
<evidence type="ECO:0000256" key="8">
    <source>
        <dbReference type="ARBA" id="ARBA00023136"/>
    </source>
</evidence>
<reference evidence="16 17" key="1">
    <citation type="submission" date="2013-02" db="EMBL/GenBank/DDBJ databases">
        <title>The Genome Sequence of Acinetobacter soli NIPH 2899.</title>
        <authorList>
            <consortium name="The Broad Institute Genome Sequencing Platform"/>
            <consortium name="The Broad Institute Genome Sequencing Center for Infectious Disease"/>
            <person name="Cerqueira G."/>
            <person name="Feldgarden M."/>
            <person name="Courvalin P."/>
            <person name="Perichon B."/>
            <person name="Grillot-Courvalin C."/>
            <person name="Clermont D."/>
            <person name="Rocha E."/>
            <person name="Yoon E.-J."/>
            <person name="Nemec A."/>
            <person name="Walker B."/>
            <person name="Young S.K."/>
            <person name="Zeng Q."/>
            <person name="Gargeya S."/>
            <person name="Fitzgerald M."/>
            <person name="Haas B."/>
            <person name="Abouelleil A."/>
            <person name="Alvarado L."/>
            <person name="Arachchi H.M."/>
            <person name="Berlin A.M."/>
            <person name="Chapman S.B."/>
            <person name="Dewar J."/>
            <person name="Goldberg J."/>
            <person name="Griggs A."/>
            <person name="Gujja S."/>
            <person name="Hansen M."/>
            <person name="Howarth C."/>
            <person name="Imamovic A."/>
            <person name="Larimer J."/>
            <person name="McCowan C."/>
            <person name="Murphy C."/>
            <person name="Neiman D."/>
            <person name="Pearson M."/>
            <person name="Priest M."/>
            <person name="Roberts A."/>
            <person name="Saif S."/>
            <person name="Shea T."/>
            <person name="Sisk P."/>
            <person name="Sykes S."/>
            <person name="Wortman J."/>
            <person name="Nusbaum C."/>
            <person name="Birren B."/>
        </authorList>
    </citation>
    <scope>NUCLEOTIDE SEQUENCE [LARGE SCALE GENOMIC DNA]</scope>
    <source>
        <strain evidence="16 17">NIPH 2899</strain>
    </source>
</reference>
<evidence type="ECO:0000256" key="7">
    <source>
        <dbReference type="ARBA" id="ARBA00022927"/>
    </source>
</evidence>
<feature type="signal peptide" evidence="12">
    <location>
        <begin position="1"/>
        <end position="28"/>
    </location>
</feature>
<dbReference type="PANTHER" id="PTHR30332:SF24">
    <property type="entry name" value="SECRETIN GSPD-RELATED"/>
    <property type="match status" value="1"/>
</dbReference>
<feature type="region of interest" description="Disordered" evidence="11">
    <location>
        <begin position="744"/>
        <end position="767"/>
    </location>
</feature>
<evidence type="ECO:0000313" key="16">
    <source>
        <dbReference type="EMBL" id="ENV61349.1"/>
    </source>
</evidence>
<evidence type="ECO:0000256" key="10">
    <source>
        <dbReference type="RuleBase" id="RU004004"/>
    </source>
</evidence>
<evidence type="ECO:0000259" key="13">
    <source>
        <dbReference type="Pfam" id="PF00263"/>
    </source>
</evidence>
<feature type="compositionally biased region" description="Low complexity" evidence="11">
    <location>
        <begin position="294"/>
        <end position="340"/>
    </location>
</feature>
<keyword evidence="6 12" id="KW-0732">Signal</keyword>
<keyword evidence="7" id="KW-0653">Protein transport</keyword>
<feature type="chain" id="PRO_5046846910" evidence="12">
    <location>
        <begin position="29"/>
        <end position="767"/>
    </location>
</feature>
<evidence type="ECO:0000313" key="17">
    <source>
        <dbReference type="Proteomes" id="UP000018433"/>
    </source>
</evidence>
<dbReference type="InterPro" id="IPR004846">
    <property type="entry name" value="T2SS/T3SS_dom"/>
</dbReference>
<dbReference type="InterPro" id="IPR004845">
    <property type="entry name" value="T2SS_GspD_CS"/>
</dbReference>
<evidence type="ECO:0000256" key="9">
    <source>
        <dbReference type="ARBA" id="ARBA00023237"/>
    </source>
</evidence>
<dbReference type="Pfam" id="PF21305">
    <property type="entry name" value="type_II_gspD_N0"/>
    <property type="match status" value="1"/>
</dbReference>
<proteinExistence type="inferred from homology"/>
<evidence type="ECO:0000259" key="15">
    <source>
        <dbReference type="Pfam" id="PF21305"/>
    </source>
</evidence>
<dbReference type="PROSITE" id="PS00875">
    <property type="entry name" value="T2SP_D"/>
    <property type="match status" value="1"/>
</dbReference>
<dbReference type="Proteomes" id="UP000018433">
    <property type="component" value="Unassembled WGS sequence"/>
</dbReference>
<feature type="domain" description="GspD-like N0" evidence="15">
    <location>
        <begin position="33"/>
        <end position="101"/>
    </location>
</feature>
<dbReference type="InterPro" id="IPR001775">
    <property type="entry name" value="GspD/PilQ"/>
</dbReference>
<feature type="domain" description="NolW-like" evidence="14">
    <location>
        <begin position="128"/>
        <end position="184"/>
    </location>
</feature>
<keyword evidence="9" id="KW-0998">Cell outer membrane</keyword>
<comment type="subcellular location">
    <subcellularLocation>
        <location evidence="1 10">Cell outer membrane</location>
    </subcellularLocation>
</comment>
<dbReference type="InterPro" id="IPR005644">
    <property type="entry name" value="NolW-like"/>
</dbReference>
<keyword evidence="8" id="KW-0472">Membrane</keyword>
<dbReference type="InterPro" id="IPR038591">
    <property type="entry name" value="NolW-like_sf"/>
</dbReference>
<dbReference type="Gene3D" id="3.30.1370.120">
    <property type="match status" value="3"/>
</dbReference>
<evidence type="ECO:0000256" key="11">
    <source>
        <dbReference type="SAM" id="MobiDB-lite"/>
    </source>
</evidence>
<feature type="domain" description="NolW-like" evidence="14">
    <location>
        <begin position="267"/>
        <end position="394"/>
    </location>
</feature>
<evidence type="ECO:0000256" key="4">
    <source>
        <dbReference type="ARBA" id="ARBA00022452"/>
    </source>
</evidence>
<dbReference type="EMBL" id="APPV01000006">
    <property type="protein sequence ID" value="ENV61349.1"/>
    <property type="molecule type" value="Genomic_DNA"/>
</dbReference>
<comment type="caution">
    <text evidence="16">The sequence shown here is derived from an EMBL/GenBank/DDBJ whole genome shotgun (WGS) entry which is preliminary data.</text>
</comment>
<evidence type="ECO:0000256" key="2">
    <source>
        <dbReference type="ARBA" id="ARBA00006980"/>
    </source>
</evidence>
<feature type="compositionally biased region" description="Low complexity" evidence="11">
    <location>
        <begin position="756"/>
        <end position="767"/>
    </location>
</feature>
<keyword evidence="17" id="KW-1185">Reference proteome</keyword>
<evidence type="ECO:0000256" key="5">
    <source>
        <dbReference type="ARBA" id="ARBA00022692"/>
    </source>
</evidence>
<dbReference type="Pfam" id="PF03958">
    <property type="entry name" value="Secretin_N"/>
    <property type="match status" value="3"/>
</dbReference>
<feature type="region of interest" description="Disordered" evidence="11">
    <location>
        <begin position="293"/>
        <end position="340"/>
    </location>
</feature>
<accession>A0ABP2U9A7</accession>
<dbReference type="InterPro" id="IPR050810">
    <property type="entry name" value="Bact_Secretion_Sys_Channel"/>
</dbReference>
<gene>
    <name evidence="16" type="ORF">F950_00614</name>
</gene>
<keyword evidence="5" id="KW-0812">Transmembrane</keyword>
<evidence type="ECO:0000256" key="1">
    <source>
        <dbReference type="ARBA" id="ARBA00004442"/>
    </source>
</evidence>
<evidence type="ECO:0000256" key="12">
    <source>
        <dbReference type="SAM" id="SignalP"/>
    </source>
</evidence>
<evidence type="ECO:0000259" key="14">
    <source>
        <dbReference type="Pfam" id="PF03958"/>
    </source>
</evidence>
<evidence type="ECO:0000256" key="3">
    <source>
        <dbReference type="ARBA" id="ARBA00022448"/>
    </source>
</evidence>
<feature type="domain" description="NolW-like" evidence="14">
    <location>
        <begin position="191"/>
        <end position="260"/>
    </location>
</feature>
<dbReference type="InterPro" id="IPR013356">
    <property type="entry name" value="T2SS_GspD"/>
</dbReference>
<keyword evidence="3 10" id="KW-0813">Transport</keyword>
<dbReference type="PANTHER" id="PTHR30332">
    <property type="entry name" value="PROBABLE GENERAL SECRETION PATHWAY PROTEIN D"/>
    <property type="match status" value="1"/>
</dbReference>
<feature type="domain" description="Type II/III secretion system secretin-like" evidence="13">
    <location>
        <begin position="486"/>
        <end position="649"/>
    </location>
</feature>
<name>A0ABP2U9A7_9GAMM</name>
<dbReference type="NCBIfam" id="TIGR02517">
    <property type="entry name" value="type_II_gspD"/>
    <property type="match status" value="1"/>
</dbReference>